<reference evidence="11" key="3">
    <citation type="submission" date="2015-02" db="EMBL/GenBank/DDBJ databases">
        <title>Genome sequencing for Strongylocentrotus purpuratus.</title>
        <authorList>
            <person name="Murali S."/>
            <person name="Liu Y."/>
            <person name="Vee V."/>
            <person name="English A."/>
            <person name="Wang M."/>
            <person name="Skinner E."/>
            <person name="Han Y."/>
            <person name="Muzny D.M."/>
            <person name="Worley K.C."/>
            <person name="Gibbs R.A."/>
        </authorList>
    </citation>
    <scope>NUCLEOTIDE SEQUENCE</scope>
</reference>
<dbReference type="InterPro" id="IPR009057">
    <property type="entry name" value="Homeodomain-like_sf"/>
</dbReference>
<dbReference type="GO" id="GO:0048468">
    <property type="term" value="P:cell development"/>
    <property type="evidence" value="ECO:0000318"/>
    <property type="project" value="GO_Central"/>
</dbReference>
<evidence type="ECO:0000256" key="1">
    <source>
        <dbReference type="ARBA" id="ARBA00004123"/>
    </source>
</evidence>
<dbReference type="SMART" id="SM00548">
    <property type="entry name" value="IRO"/>
    <property type="match status" value="1"/>
</dbReference>
<evidence type="ECO:0000259" key="8">
    <source>
        <dbReference type="PROSITE" id="PS50071"/>
    </source>
</evidence>
<dbReference type="InterPro" id="IPR003893">
    <property type="entry name" value="Iroquois_homeo"/>
</dbReference>
<keyword evidence="4 6" id="KW-0371">Homeobox</keyword>
<feature type="compositionally biased region" description="Basic and acidic residues" evidence="7">
    <location>
        <begin position="536"/>
        <end position="555"/>
    </location>
</feature>
<evidence type="ECO:0000313" key="9">
    <source>
        <dbReference type="EMBL" id="ACA04464.1"/>
    </source>
</evidence>
<evidence type="ECO:0000313" key="11">
    <source>
        <dbReference type="Proteomes" id="UP000007110"/>
    </source>
</evidence>
<dbReference type="PROSITE" id="PS00027">
    <property type="entry name" value="HOMEOBOX_1"/>
    <property type="match status" value="1"/>
</dbReference>
<keyword evidence="5 6" id="KW-0539">Nucleus</keyword>
<sequence>MTSYPQFGFPYPASSQLLMSAAAPATTCCESGRPVASDPHPGQAVCCPPLDSRAALLHSARVSGLPTALYSSPYAAAAAEQGYVHFAADPSAFYSPLSSAYADLKGTPEGYAAALAAQQAACYPYDPATYQYYGDHYGMDLNGARRKNATRETTSTLKAWLYEHRKNPYPTKGEKIMLAIITKMTLTQVSTWFANARRRLKKENKMTWSPRNRCGDGTSEDKDDCDSVGDDDDDARDIDVDVDGDDLDSKLDGESRLMGKDMDDDHHRDHRDDEDIRMRLHESARLGLVMRDSDVMADRMESGPKDSEHGALRDDYRRRSGELLAEHHRLSGLNGLDPLRLNTSRDSNPRDNSPDSLQLSRPSSPVRVCGSASPSHDRATPIHDDVNDQDKSSNSVPQNKPKIWSLANTATSSTPAERSRTLFPSGLNGRHPAIAFASPYDSPMSSLRHWVNGQFHGIPLPPGFPLHHSQLALAAGMAHHQFSHPQGTQGAPTSVVSSAQAPLLATTPHHARYTMSKELASHQSGITASILASIQHQRESESRQHSPSHSSEEMPMRTAFKPVQKRPILVSERPSEAAGSPESHREPHREPIRRPIGLSIERLTC</sequence>
<organism evidence="9">
    <name type="scientific">Strongylocentrotus purpuratus</name>
    <name type="common">Purple sea urchin</name>
    <dbReference type="NCBI Taxonomy" id="7668"/>
    <lineage>
        <taxon>Eukaryota</taxon>
        <taxon>Metazoa</taxon>
        <taxon>Echinodermata</taxon>
        <taxon>Eleutherozoa</taxon>
        <taxon>Echinozoa</taxon>
        <taxon>Echinoidea</taxon>
        <taxon>Euechinoidea</taxon>
        <taxon>Echinacea</taxon>
        <taxon>Camarodonta</taxon>
        <taxon>Echinidea</taxon>
        <taxon>Strongylocentrotidae</taxon>
        <taxon>Strongylocentrotus</taxon>
    </lineage>
</organism>
<feature type="compositionally biased region" description="Basic and acidic residues" evidence="7">
    <location>
        <begin position="247"/>
        <end position="270"/>
    </location>
</feature>
<keyword evidence="3 6" id="KW-0238">DNA-binding</keyword>
<reference evidence="9" key="1">
    <citation type="submission" date="2007-11" db="EMBL/GenBank/DDBJ databases">
        <authorList>
            <person name="Su Y.-H."/>
        </authorList>
    </citation>
    <scope>NUCLEOTIDE SEQUENCE</scope>
</reference>
<evidence type="ECO:0000313" key="10">
    <source>
        <dbReference type="EnsemblMetazoa" id="NP_001123285"/>
    </source>
</evidence>
<reference evidence="10" key="4">
    <citation type="submission" date="2021-01" db="UniProtKB">
        <authorList>
            <consortium name="EnsemblMetazoa"/>
        </authorList>
    </citation>
    <scope>IDENTIFICATION</scope>
</reference>
<feature type="compositionally biased region" description="Polar residues" evidence="7">
    <location>
        <begin position="354"/>
        <end position="363"/>
    </location>
</feature>
<dbReference type="FunCoup" id="B3FNR4">
    <property type="interactions" value="2"/>
</dbReference>
<dbReference type="KEGG" id="spu:590306"/>
<feature type="region of interest" description="Disordered" evidence="7">
    <location>
        <begin position="333"/>
        <end position="402"/>
    </location>
</feature>
<accession>B3FNR4</accession>
<comment type="subcellular location">
    <subcellularLocation>
        <location evidence="1 6">Nucleus</location>
    </subcellularLocation>
</comment>
<protein>
    <submittedName>
        <fullName evidence="9">IrxA</fullName>
    </submittedName>
</protein>
<reference evidence="9" key="2">
    <citation type="journal article" date="2009" name="Dev. Biol.">
        <title>A perturbation model of the gene regulatory network for oral and aboral ectoderm specification in the sea urchin embryo.</title>
        <authorList>
            <person name="Su Y.H."/>
            <person name="Li E."/>
            <person name="Geiss G.K."/>
            <person name="Longabaugh W.J."/>
            <person name="Kramer A."/>
            <person name="Davidson E.H."/>
        </authorList>
    </citation>
    <scope>NUCLEOTIDE SEQUENCE</scope>
</reference>
<dbReference type="InterPro" id="IPR017970">
    <property type="entry name" value="Homeobox_CS"/>
</dbReference>
<dbReference type="EMBL" id="EU307280">
    <property type="protein sequence ID" value="ACA04464.1"/>
    <property type="molecule type" value="mRNA"/>
</dbReference>
<dbReference type="PROSITE" id="PS50071">
    <property type="entry name" value="HOMEOBOX_2"/>
    <property type="match status" value="1"/>
</dbReference>
<dbReference type="InterPro" id="IPR008422">
    <property type="entry name" value="KN_HD"/>
</dbReference>
<dbReference type="EnsemblMetazoa" id="NM_001129813">
    <property type="protein sequence ID" value="NP_001123285"/>
    <property type="gene ID" value="GeneID_590306"/>
</dbReference>
<proteinExistence type="evidence at transcript level"/>
<dbReference type="Pfam" id="PF05920">
    <property type="entry name" value="Homeobox_KN"/>
    <property type="match status" value="1"/>
</dbReference>
<evidence type="ECO:0000256" key="5">
    <source>
        <dbReference type="ARBA" id="ARBA00023242"/>
    </source>
</evidence>
<dbReference type="OMA" id="TYQYYGD"/>
<feature type="compositionally biased region" description="Basic and acidic residues" evidence="7">
    <location>
        <begin position="582"/>
        <end position="593"/>
    </location>
</feature>
<dbReference type="GO" id="GO:0006357">
    <property type="term" value="P:regulation of transcription by RNA polymerase II"/>
    <property type="evidence" value="ECO:0000318"/>
    <property type="project" value="GO_Central"/>
</dbReference>
<evidence type="ECO:0000256" key="7">
    <source>
        <dbReference type="SAM" id="MobiDB-lite"/>
    </source>
</evidence>
<dbReference type="CTD" id="590306"/>
<dbReference type="FunFam" id="1.10.10.60:FF:000003">
    <property type="entry name" value="Iroquois-class homeobox protein IRX"/>
    <property type="match status" value="1"/>
</dbReference>
<comment type="similarity">
    <text evidence="2">Belongs to the TALE/IRO homeobox family.</text>
</comment>
<dbReference type="PANTHER" id="PTHR11211">
    <property type="entry name" value="IROQUOIS-CLASS HOMEODOMAIN PROTEIN IRX"/>
    <property type="match status" value="1"/>
</dbReference>
<dbReference type="CDD" id="cd00086">
    <property type="entry name" value="homeodomain"/>
    <property type="match status" value="1"/>
</dbReference>
<feature type="region of interest" description="Disordered" evidence="7">
    <location>
        <begin position="533"/>
        <end position="605"/>
    </location>
</feature>
<feature type="region of interest" description="Disordered" evidence="7">
    <location>
        <begin position="207"/>
        <end position="270"/>
    </location>
</feature>
<feature type="compositionally biased region" description="Acidic residues" evidence="7">
    <location>
        <begin position="221"/>
        <end position="246"/>
    </location>
</feature>
<dbReference type="InterPro" id="IPR001356">
    <property type="entry name" value="HD"/>
</dbReference>
<dbReference type="RefSeq" id="NP_001123285.1">
    <property type="nucleotide sequence ID" value="NM_001129813.1"/>
</dbReference>
<dbReference type="HOGENOM" id="CLU_451552_0_0_1"/>
<dbReference type="GO" id="GO:0005634">
    <property type="term" value="C:nucleus"/>
    <property type="evidence" value="ECO:0000318"/>
    <property type="project" value="GO_Central"/>
</dbReference>
<feature type="compositionally biased region" description="Basic and acidic residues" evidence="7">
    <location>
        <begin position="375"/>
        <end position="391"/>
    </location>
</feature>
<dbReference type="AlphaFoldDB" id="B3FNR4"/>
<dbReference type="InParanoid" id="B3FNR4"/>
<dbReference type="GO" id="GO:0000978">
    <property type="term" value="F:RNA polymerase II cis-regulatory region sequence-specific DNA binding"/>
    <property type="evidence" value="ECO:0000318"/>
    <property type="project" value="GO_Central"/>
</dbReference>
<feature type="domain" description="Homeobox" evidence="8">
    <location>
        <begin position="140"/>
        <end position="203"/>
    </location>
</feature>
<dbReference type="OrthoDB" id="5399138at2759"/>
<evidence type="ECO:0000256" key="3">
    <source>
        <dbReference type="ARBA" id="ARBA00023125"/>
    </source>
</evidence>
<name>B3FNR4_STRPU</name>
<dbReference type="SUPFAM" id="SSF46689">
    <property type="entry name" value="Homeodomain-like"/>
    <property type="match status" value="1"/>
</dbReference>
<dbReference type="Proteomes" id="UP000007110">
    <property type="component" value="Unassembled WGS sequence"/>
</dbReference>
<dbReference type="Gene3D" id="1.10.10.60">
    <property type="entry name" value="Homeodomain-like"/>
    <property type="match status" value="1"/>
</dbReference>
<feature type="DNA-binding region" description="Homeobox" evidence="6">
    <location>
        <begin position="142"/>
        <end position="204"/>
    </location>
</feature>
<dbReference type="GeneID" id="590306"/>
<dbReference type="PANTHER" id="PTHR11211:SF40">
    <property type="entry name" value="MIRROR, ISOFORM C"/>
    <property type="match status" value="1"/>
</dbReference>
<dbReference type="GO" id="GO:0030182">
    <property type="term" value="P:neuron differentiation"/>
    <property type="evidence" value="ECO:0000318"/>
    <property type="project" value="GO_Central"/>
</dbReference>
<dbReference type="SMART" id="SM00389">
    <property type="entry name" value="HOX"/>
    <property type="match status" value="1"/>
</dbReference>
<evidence type="ECO:0000256" key="4">
    <source>
        <dbReference type="ARBA" id="ARBA00023155"/>
    </source>
</evidence>
<dbReference type="GO" id="GO:0000981">
    <property type="term" value="F:DNA-binding transcription factor activity, RNA polymerase II-specific"/>
    <property type="evidence" value="ECO:0000318"/>
    <property type="project" value="GO_Central"/>
</dbReference>
<evidence type="ECO:0000256" key="6">
    <source>
        <dbReference type="PROSITE-ProRule" id="PRU00108"/>
    </source>
</evidence>
<evidence type="ECO:0000256" key="2">
    <source>
        <dbReference type="ARBA" id="ARBA00008446"/>
    </source>
</evidence>
<keyword evidence="11" id="KW-1185">Reference proteome</keyword>